<dbReference type="Proteomes" id="UP000258309">
    <property type="component" value="Unassembled WGS sequence"/>
</dbReference>
<feature type="non-terminal residue" evidence="2">
    <location>
        <position position="251"/>
    </location>
</feature>
<feature type="compositionally biased region" description="Low complexity" evidence="1">
    <location>
        <begin position="43"/>
        <end position="52"/>
    </location>
</feature>
<feature type="compositionally biased region" description="Polar residues" evidence="1">
    <location>
        <begin position="21"/>
        <end position="38"/>
    </location>
</feature>
<dbReference type="AlphaFoldDB" id="A0A3E2GUQ2"/>
<feature type="compositionally biased region" description="Pro residues" evidence="1">
    <location>
        <begin position="109"/>
        <end position="124"/>
    </location>
</feature>
<gene>
    <name evidence="2" type="ORF">B7463_g11484</name>
</gene>
<proteinExistence type="predicted"/>
<name>A0A3E2GUQ2_SCYLI</name>
<feature type="region of interest" description="Disordered" evidence="1">
    <location>
        <begin position="1"/>
        <end position="184"/>
    </location>
</feature>
<feature type="non-terminal residue" evidence="2">
    <location>
        <position position="1"/>
    </location>
</feature>
<dbReference type="STRING" id="5539.A0A3E2GUQ2"/>
<evidence type="ECO:0000313" key="2">
    <source>
        <dbReference type="EMBL" id="RFU24851.1"/>
    </source>
</evidence>
<dbReference type="OMA" id="SHPPGYQ"/>
<feature type="compositionally biased region" description="Pro residues" evidence="1">
    <location>
        <begin position="92"/>
        <end position="102"/>
    </location>
</feature>
<organism evidence="2 3">
    <name type="scientific">Scytalidium lignicola</name>
    <name type="common">Hyphomycete</name>
    <dbReference type="NCBI Taxonomy" id="5539"/>
    <lineage>
        <taxon>Eukaryota</taxon>
        <taxon>Fungi</taxon>
        <taxon>Dikarya</taxon>
        <taxon>Ascomycota</taxon>
        <taxon>Pezizomycotina</taxon>
        <taxon>Leotiomycetes</taxon>
        <taxon>Leotiomycetes incertae sedis</taxon>
        <taxon>Scytalidium</taxon>
    </lineage>
</organism>
<comment type="caution">
    <text evidence="2">The sequence shown here is derived from an EMBL/GenBank/DDBJ whole genome shotgun (WGS) entry which is preliminary data.</text>
</comment>
<reference evidence="2 3" key="1">
    <citation type="submission" date="2018-05" db="EMBL/GenBank/DDBJ databases">
        <title>Draft genome sequence of Scytalidium lignicola DSM 105466, a ubiquitous saprotrophic fungus.</title>
        <authorList>
            <person name="Buettner E."/>
            <person name="Gebauer A.M."/>
            <person name="Hofrichter M."/>
            <person name="Liers C."/>
            <person name="Kellner H."/>
        </authorList>
    </citation>
    <scope>NUCLEOTIDE SEQUENCE [LARGE SCALE GENOMIC DNA]</scope>
    <source>
        <strain evidence="2 3">DSM 105466</strain>
    </source>
</reference>
<keyword evidence="3" id="KW-1185">Reference proteome</keyword>
<evidence type="ECO:0000313" key="3">
    <source>
        <dbReference type="Proteomes" id="UP000258309"/>
    </source>
</evidence>
<dbReference type="OrthoDB" id="5385910at2759"/>
<evidence type="ECO:0000256" key="1">
    <source>
        <dbReference type="SAM" id="MobiDB-lite"/>
    </source>
</evidence>
<dbReference type="EMBL" id="NCSJ02000395">
    <property type="protein sequence ID" value="RFU24851.1"/>
    <property type="molecule type" value="Genomic_DNA"/>
</dbReference>
<accession>A0A3E2GUQ2</accession>
<sequence length="251" mass="26473">MSGIPVYTSSPINAAKAPGASPQTNAPVAQTQGLNSNHDAGKTTTSPLSTSTYPAARPGASVPAPTAAVGLTHRHEPLHPTPTTKTREDAPHPQPGAVPVPPNRHASNIPPPPKAGETYHPPPVTSQAYLPQLAIPPPTTAFQAQHTTSSSTTNYPSKPHPISIATTDSGAAAPRRSLEHPPGYQQNVYASELTNSQRMANEVMNTSNSERRQGYDDDEGSLWNAAKKLAQTAGTKLSEAEEEVWKRINKG</sequence>
<feature type="compositionally biased region" description="Polar residues" evidence="1">
    <location>
        <begin position="140"/>
        <end position="156"/>
    </location>
</feature>
<protein>
    <submittedName>
        <fullName evidence="2">Uncharacterized protein</fullName>
    </submittedName>
</protein>